<proteinExistence type="predicted"/>
<evidence type="ECO:0000313" key="2">
    <source>
        <dbReference type="EMBL" id="EYC38140.1"/>
    </source>
</evidence>
<name>A0A016WET9_9BILA</name>
<evidence type="ECO:0000313" key="3">
    <source>
        <dbReference type="Proteomes" id="UP000024635"/>
    </source>
</evidence>
<dbReference type="AlphaFoldDB" id="A0A016WET9"/>
<dbReference type="Proteomes" id="UP000024635">
    <property type="component" value="Unassembled WGS sequence"/>
</dbReference>
<keyword evidence="1" id="KW-1133">Transmembrane helix</keyword>
<accession>A0A016WET9</accession>
<keyword evidence="3" id="KW-1185">Reference proteome</keyword>
<evidence type="ECO:0000256" key="1">
    <source>
        <dbReference type="SAM" id="Phobius"/>
    </source>
</evidence>
<dbReference type="EMBL" id="JARK01000340">
    <property type="protein sequence ID" value="EYC38140.1"/>
    <property type="molecule type" value="Genomic_DNA"/>
</dbReference>
<feature type="transmembrane region" description="Helical" evidence="1">
    <location>
        <begin position="78"/>
        <end position="98"/>
    </location>
</feature>
<organism evidence="2 3">
    <name type="scientific">Ancylostoma ceylanicum</name>
    <dbReference type="NCBI Taxonomy" id="53326"/>
    <lineage>
        <taxon>Eukaryota</taxon>
        <taxon>Metazoa</taxon>
        <taxon>Ecdysozoa</taxon>
        <taxon>Nematoda</taxon>
        <taxon>Chromadorea</taxon>
        <taxon>Rhabditida</taxon>
        <taxon>Rhabditina</taxon>
        <taxon>Rhabditomorpha</taxon>
        <taxon>Strongyloidea</taxon>
        <taxon>Ancylostomatidae</taxon>
        <taxon>Ancylostomatinae</taxon>
        <taxon>Ancylostoma</taxon>
    </lineage>
</organism>
<feature type="transmembrane region" description="Helical" evidence="1">
    <location>
        <begin position="6"/>
        <end position="29"/>
    </location>
</feature>
<sequence length="106" mass="11955">MGCVRIYIYIPIQQCGSFAALVSPSVFFISTRLISFISTFEWPLLSTTLSFNTILLHQTAKLDLHIASLRSRLIIFTFRRLSGAAIVPLIGFFLVNLLEQIGKDDF</sequence>
<comment type="caution">
    <text evidence="2">The sequence shown here is derived from an EMBL/GenBank/DDBJ whole genome shotgun (WGS) entry which is preliminary data.</text>
</comment>
<protein>
    <submittedName>
        <fullName evidence="2">Uncharacterized protein</fullName>
    </submittedName>
</protein>
<gene>
    <name evidence="2" type="primary">Acey_s0740.g1972</name>
    <name evidence="2" type="ORF">Y032_0740g1972</name>
</gene>
<keyword evidence="1" id="KW-0472">Membrane</keyword>
<reference evidence="3" key="1">
    <citation type="journal article" date="2015" name="Nat. Genet.">
        <title>The genome and transcriptome of the zoonotic hookworm Ancylostoma ceylanicum identify infection-specific gene families.</title>
        <authorList>
            <person name="Schwarz E.M."/>
            <person name="Hu Y."/>
            <person name="Antoshechkin I."/>
            <person name="Miller M.M."/>
            <person name="Sternberg P.W."/>
            <person name="Aroian R.V."/>
        </authorList>
    </citation>
    <scope>NUCLEOTIDE SEQUENCE</scope>
    <source>
        <strain evidence="3">HY135</strain>
    </source>
</reference>
<keyword evidence="1" id="KW-0812">Transmembrane</keyword>